<dbReference type="AlphaFoldDB" id="A0A834SNR4"/>
<reference evidence="2" key="1">
    <citation type="submission" date="2020-09" db="EMBL/GenBank/DDBJ databases">
        <title>Genome-Enabled Discovery of Anthraquinone Biosynthesis in Senna tora.</title>
        <authorList>
            <person name="Kang S.-H."/>
            <person name="Pandey R.P."/>
            <person name="Lee C.-M."/>
            <person name="Sim J.-S."/>
            <person name="Jeong J.-T."/>
            <person name="Choi B.-S."/>
            <person name="Jung M."/>
            <person name="Ginzburg D."/>
            <person name="Zhao K."/>
            <person name="Won S.Y."/>
            <person name="Oh T.-J."/>
            <person name="Yu Y."/>
            <person name="Kim N.-H."/>
            <person name="Lee O.R."/>
            <person name="Lee T.-H."/>
            <person name="Bashyal P."/>
            <person name="Kim T.-S."/>
            <person name="Lee W.-H."/>
            <person name="Kawkins C."/>
            <person name="Kim C.-K."/>
            <person name="Kim J.S."/>
            <person name="Ahn B.O."/>
            <person name="Rhee S.Y."/>
            <person name="Sohng J.K."/>
        </authorList>
    </citation>
    <scope>NUCLEOTIDE SEQUENCE</scope>
    <source>
        <tissue evidence="2">Leaf</tissue>
    </source>
</reference>
<organism evidence="2 3">
    <name type="scientific">Senna tora</name>
    <dbReference type="NCBI Taxonomy" id="362788"/>
    <lineage>
        <taxon>Eukaryota</taxon>
        <taxon>Viridiplantae</taxon>
        <taxon>Streptophyta</taxon>
        <taxon>Embryophyta</taxon>
        <taxon>Tracheophyta</taxon>
        <taxon>Spermatophyta</taxon>
        <taxon>Magnoliopsida</taxon>
        <taxon>eudicotyledons</taxon>
        <taxon>Gunneridae</taxon>
        <taxon>Pentapetalae</taxon>
        <taxon>rosids</taxon>
        <taxon>fabids</taxon>
        <taxon>Fabales</taxon>
        <taxon>Fabaceae</taxon>
        <taxon>Caesalpinioideae</taxon>
        <taxon>Cassia clade</taxon>
        <taxon>Senna</taxon>
    </lineage>
</organism>
<gene>
    <name evidence="2" type="ORF">G2W53_044515</name>
</gene>
<comment type="caution">
    <text evidence="2">The sequence shown here is derived from an EMBL/GenBank/DDBJ whole genome shotgun (WGS) entry which is preliminary data.</text>
</comment>
<proteinExistence type="predicted"/>
<accession>A0A834SNR4</accession>
<dbReference type="EMBL" id="JAAIUW010000061">
    <property type="protein sequence ID" value="KAF7800984.1"/>
    <property type="molecule type" value="Genomic_DNA"/>
</dbReference>
<feature type="region of interest" description="Disordered" evidence="1">
    <location>
        <begin position="56"/>
        <end position="103"/>
    </location>
</feature>
<evidence type="ECO:0000256" key="1">
    <source>
        <dbReference type="SAM" id="MobiDB-lite"/>
    </source>
</evidence>
<evidence type="ECO:0000313" key="3">
    <source>
        <dbReference type="Proteomes" id="UP000634136"/>
    </source>
</evidence>
<dbReference type="OrthoDB" id="1427320at2759"/>
<evidence type="ECO:0000313" key="2">
    <source>
        <dbReference type="EMBL" id="KAF7800984.1"/>
    </source>
</evidence>
<dbReference type="Proteomes" id="UP000634136">
    <property type="component" value="Unassembled WGS sequence"/>
</dbReference>
<name>A0A834SNR4_9FABA</name>
<protein>
    <submittedName>
        <fullName evidence="2">Uncharacterized protein</fullName>
    </submittedName>
</protein>
<feature type="compositionally biased region" description="Polar residues" evidence="1">
    <location>
        <begin position="74"/>
        <end position="103"/>
    </location>
</feature>
<keyword evidence="3" id="KW-1185">Reference proteome</keyword>
<sequence length="103" mass="11457">MGHSCDTSMVKHFLQTKPERKVQNCTQVLAKNDEIFHKCGQVTKPAESQLLEEANYHPNNRSPHLSDVNREKTSGSQKSRTTMMVSGNSKLDATNKSKGVQNG</sequence>